<keyword evidence="1" id="KW-0812">Transmembrane</keyword>
<comment type="caution">
    <text evidence="2">The sequence shown here is derived from an EMBL/GenBank/DDBJ whole genome shotgun (WGS) entry which is preliminary data.</text>
</comment>
<dbReference type="Proteomes" id="UP000596742">
    <property type="component" value="Unassembled WGS sequence"/>
</dbReference>
<protein>
    <recommendedName>
        <fullName evidence="4">Reverse transcriptase domain-containing protein</fullName>
    </recommendedName>
</protein>
<evidence type="ECO:0000313" key="2">
    <source>
        <dbReference type="EMBL" id="VDI10015.1"/>
    </source>
</evidence>
<keyword evidence="1" id="KW-0472">Membrane</keyword>
<feature type="transmembrane region" description="Helical" evidence="1">
    <location>
        <begin position="135"/>
        <end position="152"/>
    </location>
</feature>
<feature type="transmembrane region" description="Helical" evidence="1">
    <location>
        <begin position="78"/>
        <end position="98"/>
    </location>
</feature>
<reference evidence="2" key="1">
    <citation type="submission" date="2018-11" db="EMBL/GenBank/DDBJ databases">
        <authorList>
            <person name="Alioto T."/>
            <person name="Alioto T."/>
        </authorList>
    </citation>
    <scope>NUCLEOTIDE SEQUENCE</scope>
</reference>
<sequence>MAIVLQLAPFNTTLNIKIMAIVLQLVPSNTTLTIQIYILRATHTTLTMPEITIFHLPILIVYHLISGAMVGLTTTSRLIVVIPVIHTLTIGIIIKTRATRFTHVTIRKQELQIIIPMVTGGAMVGLTTTSPQKPFIILIIGILQKINFAFLIQSHLLRLNFLPILLIMQRQIVEKKTSTVKFHNSTTYSTGTTNHTPKEKDESKFYGNDSSMYTRDDKASPMLHVSRIGQPLYYSQDQRIQERQKIIDAGYNDPALLYSLIKKQRGKLSRFIEELTVDEEIFQSPIDFTEQSILLLNNLYENASSLIKWNNIISKEMFTIDPGVRKGGAFSADLYKIYINPLLNSLSTPGLGGRVGNINCCAPTCADDVALVSNNPLELQTMINIALDFSKREGYLLQPTKSVVIPVKTCRKFYKIEDESWKLNGKNMSIVLNASHIGIQKSYKDSSDSTVNEI</sequence>
<evidence type="ECO:0008006" key="4">
    <source>
        <dbReference type="Google" id="ProtNLM"/>
    </source>
</evidence>
<feature type="transmembrane region" description="Helical" evidence="1">
    <location>
        <begin position="18"/>
        <end position="39"/>
    </location>
</feature>
<dbReference type="EMBL" id="UYJE01002361">
    <property type="protein sequence ID" value="VDI10015.1"/>
    <property type="molecule type" value="Genomic_DNA"/>
</dbReference>
<keyword evidence="3" id="KW-1185">Reference proteome</keyword>
<keyword evidence="1" id="KW-1133">Transmembrane helix</keyword>
<gene>
    <name evidence="2" type="ORF">MGAL_10B089209</name>
</gene>
<dbReference type="AlphaFoldDB" id="A0A8B6CUC6"/>
<organism evidence="2 3">
    <name type="scientific">Mytilus galloprovincialis</name>
    <name type="common">Mediterranean mussel</name>
    <dbReference type="NCBI Taxonomy" id="29158"/>
    <lineage>
        <taxon>Eukaryota</taxon>
        <taxon>Metazoa</taxon>
        <taxon>Spiralia</taxon>
        <taxon>Lophotrochozoa</taxon>
        <taxon>Mollusca</taxon>
        <taxon>Bivalvia</taxon>
        <taxon>Autobranchia</taxon>
        <taxon>Pteriomorphia</taxon>
        <taxon>Mytilida</taxon>
        <taxon>Mytiloidea</taxon>
        <taxon>Mytilidae</taxon>
        <taxon>Mytilinae</taxon>
        <taxon>Mytilus</taxon>
    </lineage>
</organism>
<feature type="transmembrane region" description="Helical" evidence="1">
    <location>
        <begin position="51"/>
        <end position="72"/>
    </location>
</feature>
<name>A0A8B6CUC6_MYTGA</name>
<dbReference type="OrthoDB" id="2272068at2759"/>
<accession>A0A8B6CUC6</accession>
<evidence type="ECO:0000313" key="3">
    <source>
        <dbReference type="Proteomes" id="UP000596742"/>
    </source>
</evidence>
<evidence type="ECO:0000256" key="1">
    <source>
        <dbReference type="SAM" id="Phobius"/>
    </source>
</evidence>
<proteinExistence type="predicted"/>